<reference evidence="2" key="1">
    <citation type="journal article" date="2020" name="Stud. Mycol.">
        <title>101 Dothideomycetes genomes: a test case for predicting lifestyles and emergence of pathogens.</title>
        <authorList>
            <person name="Haridas S."/>
            <person name="Albert R."/>
            <person name="Binder M."/>
            <person name="Bloem J."/>
            <person name="Labutti K."/>
            <person name="Salamov A."/>
            <person name="Andreopoulos B."/>
            <person name="Baker S."/>
            <person name="Barry K."/>
            <person name="Bills G."/>
            <person name="Bluhm B."/>
            <person name="Cannon C."/>
            <person name="Castanera R."/>
            <person name="Culley D."/>
            <person name="Daum C."/>
            <person name="Ezra D."/>
            <person name="Gonzalez J."/>
            <person name="Henrissat B."/>
            <person name="Kuo A."/>
            <person name="Liang C."/>
            <person name="Lipzen A."/>
            <person name="Lutzoni F."/>
            <person name="Magnuson J."/>
            <person name="Mondo S."/>
            <person name="Nolan M."/>
            <person name="Ohm R."/>
            <person name="Pangilinan J."/>
            <person name="Park H.-J."/>
            <person name="Ramirez L."/>
            <person name="Alfaro M."/>
            <person name="Sun H."/>
            <person name="Tritt A."/>
            <person name="Yoshinaga Y."/>
            <person name="Zwiers L.-H."/>
            <person name="Turgeon B."/>
            <person name="Goodwin S."/>
            <person name="Spatafora J."/>
            <person name="Crous P."/>
            <person name="Grigoriev I."/>
        </authorList>
    </citation>
    <scope>NUCLEOTIDE SEQUENCE</scope>
    <source>
        <strain evidence="2">CBS 207.26</strain>
    </source>
</reference>
<dbReference type="InterPro" id="IPR036770">
    <property type="entry name" value="Ankyrin_rpt-contain_sf"/>
</dbReference>
<keyword evidence="3" id="KW-1185">Reference proteome</keyword>
<evidence type="ECO:0000313" key="2">
    <source>
        <dbReference type="EMBL" id="KAF2176467.1"/>
    </source>
</evidence>
<accession>A0A6A6DAG6</accession>
<feature type="non-terminal residue" evidence="2">
    <location>
        <position position="1"/>
    </location>
</feature>
<organism evidence="2 3">
    <name type="scientific">Zopfia rhizophila CBS 207.26</name>
    <dbReference type="NCBI Taxonomy" id="1314779"/>
    <lineage>
        <taxon>Eukaryota</taxon>
        <taxon>Fungi</taxon>
        <taxon>Dikarya</taxon>
        <taxon>Ascomycota</taxon>
        <taxon>Pezizomycotina</taxon>
        <taxon>Dothideomycetes</taxon>
        <taxon>Dothideomycetes incertae sedis</taxon>
        <taxon>Zopfiaceae</taxon>
        <taxon>Zopfia</taxon>
    </lineage>
</organism>
<dbReference type="Proteomes" id="UP000800200">
    <property type="component" value="Unassembled WGS sequence"/>
</dbReference>
<gene>
    <name evidence="2" type="ORF">K469DRAFT_813253</name>
</gene>
<sequence>DINAGGGHCSNTLQAASYGTHTEVVKLLLEKRADINAEGGRYGSALQTASSRGQTEAVRLLKQQSRE</sequence>
<dbReference type="InterPro" id="IPR002110">
    <property type="entry name" value="Ankyrin_rpt"/>
</dbReference>
<feature type="region of interest" description="Disordered" evidence="1">
    <location>
        <begin position="46"/>
        <end position="67"/>
    </location>
</feature>
<evidence type="ECO:0000313" key="3">
    <source>
        <dbReference type="Proteomes" id="UP000800200"/>
    </source>
</evidence>
<dbReference type="Gene3D" id="1.25.40.20">
    <property type="entry name" value="Ankyrin repeat-containing domain"/>
    <property type="match status" value="1"/>
</dbReference>
<name>A0A6A6DAG6_9PEZI</name>
<dbReference type="EMBL" id="ML994708">
    <property type="protein sequence ID" value="KAF2176467.1"/>
    <property type="molecule type" value="Genomic_DNA"/>
</dbReference>
<dbReference type="Pfam" id="PF12796">
    <property type="entry name" value="Ank_2"/>
    <property type="match status" value="1"/>
</dbReference>
<dbReference type="SUPFAM" id="SSF48403">
    <property type="entry name" value="Ankyrin repeat"/>
    <property type="match status" value="1"/>
</dbReference>
<protein>
    <submittedName>
        <fullName evidence="2">Uncharacterized protein</fullName>
    </submittedName>
</protein>
<evidence type="ECO:0000256" key="1">
    <source>
        <dbReference type="SAM" id="MobiDB-lite"/>
    </source>
</evidence>
<dbReference type="OrthoDB" id="4772757at2759"/>
<proteinExistence type="predicted"/>
<dbReference type="AlphaFoldDB" id="A0A6A6DAG6"/>